<dbReference type="Gene3D" id="3.40.50.720">
    <property type="entry name" value="NAD(P)-binding Rossmann-like Domain"/>
    <property type="match status" value="1"/>
</dbReference>
<feature type="domain" description="NmrA-like" evidence="3">
    <location>
        <begin position="5"/>
        <end position="240"/>
    </location>
</feature>
<evidence type="ECO:0000313" key="5">
    <source>
        <dbReference type="Proteomes" id="UP000715441"/>
    </source>
</evidence>
<comment type="caution">
    <text evidence="4">The sequence shown here is derived from an EMBL/GenBank/DDBJ whole genome shotgun (WGS) entry which is preliminary data.</text>
</comment>
<gene>
    <name evidence="4" type="ORF">HFP15_11155</name>
</gene>
<dbReference type="InterPro" id="IPR036291">
    <property type="entry name" value="NAD(P)-bd_dom_sf"/>
</dbReference>
<reference evidence="4 5" key="1">
    <citation type="submission" date="2020-04" db="EMBL/GenBank/DDBJ databases">
        <title>Novel species.</title>
        <authorList>
            <person name="Teo W.F.A."/>
            <person name="Lipun K."/>
            <person name="Srisuk N."/>
            <person name="Duangmal K."/>
        </authorList>
    </citation>
    <scope>NUCLEOTIDE SEQUENCE [LARGE SCALE GENOMIC DNA]</scope>
    <source>
        <strain evidence="4 5">K13G38</strain>
    </source>
</reference>
<evidence type="ECO:0000259" key="3">
    <source>
        <dbReference type="Pfam" id="PF05368"/>
    </source>
</evidence>
<protein>
    <submittedName>
        <fullName evidence="4">NmrA family NAD(P)-binding protein</fullName>
    </submittedName>
</protein>
<dbReference type="PANTHER" id="PTHR42748">
    <property type="entry name" value="NITROGEN METABOLITE REPRESSION PROTEIN NMRA FAMILY MEMBER"/>
    <property type="match status" value="1"/>
</dbReference>
<organism evidence="4 5">
    <name type="scientific">Amycolatopsis acididurans</name>
    <dbReference type="NCBI Taxonomy" id="2724524"/>
    <lineage>
        <taxon>Bacteria</taxon>
        <taxon>Bacillati</taxon>
        <taxon>Actinomycetota</taxon>
        <taxon>Actinomycetes</taxon>
        <taxon>Pseudonocardiales</taxon>
        <taxon>Pseudonocardiaceae</taxon>
        <taxon>Amycolatopsis</taxon>
    </lineage>
</organism>
<dbReference type="InterPro" id="IPR008030">
    <property type="entry name" value="NmrA-like"/>
</dbReference>
<dbReference type="EMBL" id="JAAXLS010000005">
    <property type="protein sequence ID" value="NKQ53437.1"/>
    <property type="molecule type" value="Genomic_DNA"/>
</dbReference>
<comment type="similarity">
    <text evidence="1">Belongs to the NmrA-type oxidoreductase family.</text>
</comment>
<dbReference type="RefSeq" id="WP_168514343.1">
    <property type="nucleotide sequence ID" value="NZ_JAAXLS010000005.1"/>
</dbReference>
<accession>A0ABX1J564</accession>
<dbReference type="Gene3D" id="3.90.25.10">
    <property type="entry name" value="UDP-galactose 4-epimerase, domain 1"/>
    <property type="match status" value="1"/>
</dbReference>
<evidence type="ECO:0000256" key="1">
    <source>
        <dbReference type="ARBA" id="ARBA00006328"/>
    </source>
</evidence>
<dbReference type="Proteomes" id="UP000715441">
    <property type="component" value="Unassembled WGS sequence"/>
</dbReference>
<keyword evidence="2" id="KW-0521">NADP</keyword>
<evidence type="ECO:0000256" key="2">
    <source>
        <dbReference type="ARBA" id="ARBA00022857"/>
    </source>
</evidence>
<evidence type="ECO:0000313" key="4">
    <source>
        <dbReference type="EMBL" id="NKQ53437.1"/>
    </source>
</evidence>
<dbReference type="Pfam" id="PF05368">
    <property type="entry name" value="NmrA"/>
    <property type="match status" value="1"/>
</dbReference>
<sequence>MLAFVTGATGQQGGAVARRLLADSVPVRAMTRDPAKAQGLAGAEIVAGGLGDRNAIKEHVRGADVVFFVHPGPLAPDEDESQAARDIADAALEHGVRHLVYSSGMGALGAKADAERIIAGSGVSATVLRPASFMENYLNPLFGLHNGALRAALEPDTLVELIAVDDIAALAALAFADPARFRGRTIELAGDALRPGEIAAAISAALGRTVPYEQMPIDELASINERFAQGYRLLNQIKTPTIDVAALRETHPDLLTFAGWLDKGGAAKIARILDK</sequence>
<keyword evidence="5" id="KW-1185">Reference proteome</keyword>
<name>A0ABX1J564_9PSEU</name>
<dbReference type="PANTHER" id="PTHR42748:SF7">
    <property type="entry name" value="NMRA LIKE REDOX SENSOR 1-RELATED"/>
    <property type="match status" value="1"/>
</dbReference>
<dbReference type="InterPro" id="IPR051164">
    <property type="entry name" value="NmrA-like_oxidored"/>
</dbReference>
<proteinExistence type="inferred from homology"/>
<dbReference type="SUPFAM" id="SSF51735">
    <property type="entry name" value="NAD(P)-binding Rossmann-fold domains"/>
    <property type="match status" value="1"/>
</dbReference>